<feature type="compositionally biased region" description="Polar residues" evidence="1">
    <location>
        <begin position="250"/>
        <end position="264"/>
    </location>
</feature>
<dbReference type="AlphaFoldDB" id="A0A427DQH3"/>
<dbReference type="SUPFAM" id="SSF53300">
    <property type="entry name" value="vWA-like"/>
    <property type="match status" value="1"/>
</dbReference>
<accession>A0A427DQH3</accession>
<feature type="compositionally biased region" description="Basic and acidic residues" evidence="1">
    <location>
        <begin position="222"/>
        <end position="236"/>
    </location>
</feature>
<name>A0A427DQH3_9GAMM</name>
<dbReference type="RefSeq" id="WP_041109729.1">
    <property type="nucleotide sequence ID" value="NZ_RHQL01000018.1"/>
</dbReference>
<dbReference type="PROSITE" id="PS50234">
    <property type="entry name" value="VWFA"/>
    <property type="match status" value="1"/>
</dbReference>
<dbReference type="Gene3D" id="3.40.50.410">
    <property type="entry name" value="von Willebrand factor, type A domain"/>
    <property type="match status" value="1"/>
</dbReference>
<dbReference type="Proteomes" id="UP000276506">
    <property type="component" value="Unassembled WGS sequence"/>
</dbReference>
<dbReference type="PANTHER" id="PTHR41248:SF1">
    <property type="entry name" value="NORD PROTEIN"/>
    <property type="match status" value="1"/>
</dbReference>
<dbReference type="EMBL" id="RHQL01000018">
    <property type="protein sequence ID" value="RRV05432.1"/>
    <property type="molecule type" value="Genomic_DNA"/>
</dbReference>
<evidence type="ECO:0000313" key="4">
    <source>
        <dbReference type="Proteomes" id="UP000276506"/>
    </source>
</evidence>
<evidence type="ECO:0000313" key="3">
    <source>
        <dbReference type="EMBL" id="RRV05432.1"/>
    </source>
</evidence>
<gene>
    <name evidence="3" type="ORF">EGJ28_21060</name>
</gene>
<dbReference type="InterPro" id="IPR002035">
    <property type="entry name" value="VWF_A"/>
</dbReference>
<proteinExistence type="predicted"/>
<dbReference type="PANTHER" id="PTHR41248">
    <property type="entry name" value="NORD PROTEIN"/>
    <property type="match status" value="1"/>
</dbReference>
<evidence type="ECO:0000256" key="1">
    <source>
        <dbReference type="SAM" id="MobiDB-lite"/>
    </source>
</evidence>
<feature type="domain" description="VWFA" evidence="2">
    <location>
        <begin position="455"/>
        <end position="612"/>
    </location>
</feature>
<sequence>MTALLTHSARAITDGWMAFLRILSANYGIKFVIGENVPPKTDGKTCWLPALPFELTKDDLTLFQSNGYHEIGHVMHSDIPFFQRFAKKHGQFAGFLLNAVDDVWMENKQAATVRRSTICFRKSIDLLFERKQFRDGSASVAEAVGCYTLCFLGVQYWSEYVRPLEVVTANFNAHFGEHATFVRQHLDEMLLAEFPRVQSTVDGGALTLRIIELLKMLGEEDEQKRASQPEEGKPKNSPEPQPRPDGSAGDSKNATANGQTPEQSGGTPDGGGAAQGDNCASGKGLGQDEKKQADGSRQTLSQIVEQILATADLGDREVFDFQAAVQEISASVESGENPDYQGISNVPKCVIDGNVVQASRKPGVDPKKGAGSSWGVDGIAFCPSDPAEAKRMAEQMGRKPQVLANRLEALLMQQEEAEAFASMRGNLGESNLHRVVLGDTRIFVQHDDVERPTTAVSLVVDLSRSTMDMADLKHSTGEESIPTEGLAPSRLRSIIESATLLEKVLDRIGVPREILGFAPRMGVLMSMVRSFGDDHQTAIARLGGLRRVAGGGQTPIAEAIFHAGRRLAAHGANRKVMFVLTDGVPSNEEKAVEMTKYFERYGVRIVYLVIGNLSATAWLAKARIPFAQAKTCDEICPALMNKAATLLS</sequence>
<comment type="caution">
    <text evidence="3">The sequence shown here is derived from an EMBL/GenBank/DDBJ whole genome shotgun (WGS) entry which is preliminary data.</text>
</comment>
<reference evidence="3 4" key="1">
    <citation type="submission" date="2018-10" db="EMBL/GenBank/DDBJ databases">
        <title>Transmission dynamics of multidrug resistant bacteria on intensive care unit surfaces.</title>
        <authorList>
            <person name="D'Souza A.W."/>
            <person name="Potter R.F."/>
            <person name="Wallace M."/>
            <person name="Shupe A."/>
            <person name="Patel S."/>
            <person name="Sun S."/>
            <person name="Gul D."/>
            <person name="Kwon J.H."/>
            <person name="Andleeb S."/>
            <person name="Burnham C.-A.D."/>
            <person name="Dantas G."/>
        </authorList>
    </citation>
    <scope>NUCLEOTIDE SEQUENCE [LARGE SCALE GENOMIC DNA]</scope>
    <source>
        <strain evidence="3 4">PX_177</strain>
    </source>
</reference>
<dbReference type="InterPro" id="IPR051928">
    <property type="entry name" value="NorD/CobT"/>
</dbReference>
<dbReference type="InterPro" id="IPR036465">
    <property type="entry name" value="vWFA_dom_sf"/>
</dbReference>
<organism evidence="3 4">
    <name type="scientific">Stutzerimonas xanthomarina</name>
    <dbReference type="NCBI Taxonomy" id="271420"/>
    <lineage>
        <taxon>Bacteria</taxon>
        <taxon>Pseudomonadati</taxon>
        <taxon>Pseudomonadota</taxon>
        <taxon>Gammaproteobacteria</taxon>
        <taxon>Pseudomonadales</taxon>
        <taxon>Pseudomonadaceae</taxon>
        <taxon>Stutzerimonas</taxon>
    </lineage>
</organism>
<protein>
    <recommendedName>
        <fullName evidence="2">VWFA domain-containing protein</fullName>
    </recommendedName>
</protein>
<evidence type="ECO:0000259" key="2">
    <source>
        <dbReference type="PROSITE" id="PS50234"/>
    </source>
</evidence>
<feature type="region of interest" description="Disordered" evidence="1">
    <location>
        <begin position="220"/>
        <end position="297"/>
    </location>
</feature>